<dbReference type="RefSeq" id="WP_016549314.1">
    <property type="nucleotide sequence ID" value="NZ_AKWZ02000009.1"/>
</dbReference>
<gene>
    <name evidence="1" type="ORF">LEP1GSC058_1756</name>
</gene>
<evidence type="ECO:0008006" key="3">
    <source>
        <dbReference type="Google" id="ProtNLM"/>
    </source>
</evidence>
<dbReference type="STRING" id="1193011.LEP1GSC058_1756"/>
<organism evidence="1 2">
    <name type="scientific">Leptospira fainei serovar Hurstbridge str. BUT 6</name>
    <dbReference type="NCBI Taxonomy" id="1193011"/>
    <lineage>
        <taxon>Bacteria</taxon>
        <taxon>Pseudomonadati</taxon>
        <taxon>Spirochaetota</taxon>
        <taxon>Spirochaetia</taxon>
        <taxon>Leptospirales</taxon>
        <taxon>Leptospiraceae</taxon>
        <taxon>Leptospira</taxon>
    </lineage>
</organism>
<reference evidence="1" key="1">
    <citation type="submission" date="2013-04" db="EMBL/GenBank/DDBJ databases">
        <authorList>
            <person name="Harkins D.M."/>
            <person name="Durkin A.S."/>
            <person name="Selengut J.D."/>
            <person name="Sanka R."/>
            <person name="DePew J."/>
            <person name="Purushe J."/>
            <person name="Ahmed A."/>
            <person name="van der Linden H."/>
            <person name="Goris M.G.A."/>
            <person name="Hartskeerl R.A."/>
            <person name="Vinetz J.M."/>
            <person name="Sutton G.G."/>
            <person name="Nelson W.C."/>
            <person name="Fouts D.E."/>
        </authorList>
    </citation>
    <scope>NUCLEOTIDE SEQUENCE [LARGE SCALE GENOMIC DNA]</scope>
    <source>
        <strain evidence="1">BUT 6</strain>
    </source>
</reference>
<dbReference type="AlphaFoldDB" id="S3VE31"/>
<proteinExistence type="predicted"/>
<evidence type="ECO:0000313" key="1">
    <source>
        <dbReference type="EMBL" id="EPG74755.1"/>
    </source>
</evidence>
<dbReference type="OrthoDB" id="325812at2"/>
<name>S3VE31_9LEPT</name>
<accession>S3VE31</accession>
<evidence type="ECO:0000313" key="2">
    <source>
        <dbReference type="Proteomes" id="UP000014540"/>
    </source>
</evidence>
<keyword evidence="2" id="KW-1185">Reference proteome</keyword>
<protein>
    <recommendedName>
        <fullName evidence="3">Lipoprotein</fullName>
    </recommendedName>
</protein>
<dbReference type="EMBL" id="AKWZ02000009">
    <property type="protein sequence ID" value="EPG74755.1"/>
    <property type="molecule type" value="Genomic_DNA"/>
</dbReference>
<dbReference type="Proteomes" id="UP000014540">
    <property type="component" value="Unassembled WGS sequence"/>
</dbReference>
<dbReference type="NCBIfam" id="NF047816">
    <property type="entry name" value="LIC12231_lipo"/>
    <property type="match status" value="1"/>
</dbReference>
<comment type="caution">
    <text evidence="1">The sequence shown here is derived from an EMBL/GenBank/DDBJ whole genome shotgun (WGS) entry which is preliminary data.</text>
</comment>
<sequence>MLRSRIRPASLVIIPTFFFLFHACIDYHQFPEEFIRKVPEKAVGKNILYYKIENGTIFKGKNRLKEIFAKETPFSETISTSNPPPKGLYVKVQIESVPPSIPAILFGYFSMATLTILPAWSREDGYDIEFQISKDGAPVKSYTYPIRRKVFAWILMLPVFWINEFTYNEQEAFSAVTNKFFADSKDLLK</sequence>